<dbReference type="InterPro" id="IPR050514">
    <property type="entry name" value="WAP_four-disulfide_core"/>
</dbReference>
<dbReference type="RefSeq" id="XP_012864189.1">
    <property type="nucleotide sequence ID" value="XM_013008735.2"/>
</dbReference>
<dbReference type="Proteomes" id="UP000694863">
    <property type="component" value="Unplaced"/>
</dbReference>
<evidence type="ECO:0000313" key="8">
    <source>
        <dbReference type="EMBL" id="FAA00670.1"/>
    </source>
</evidence>
<evidence type="ECO:0000256" key="4">
    <source>
        <dbReference type="ARBA" id="ARBA00023157"/>
    </source>
</evidence>
<keyword evidence="1" id="KW-0646">Protease inhibitor</keyword>
<sequence>MRSTRLMLTVLGTLAVVLVLGSLAVEAAVVEVPVKGQVLVKGQDPVKRPVPIKGQDPIKGGSSGNSKPGSCPEIRIRCAMLNPPNRCLSDAQCPQNKKCCVGACGKACLAPQ</sequence>
<dbReference type="EMBL" id="BR000715">
    <property type="protein sequence ID" value="FAA00670.1"/>
    <property type="molecule type" value="Genomic_DNA"/>
</dbReference>
<evidence type="ECO:0000256" key="1">
    <source>
        <dbReference type="ARBA" id="ARBA00022690"/>
    </source>
</evidence>
<dbReference type="GO" id="GO:0005615">
    <property type="term" value="C:extracellular space"/>
    <property type="evidence" value="ECO:0007669"/>
    <property type="project" value="TreeGrafter"/>
</dbReference>
<dbReference type="InterPro" id="IPR019541">
    <property type="entry name" value="Trappin_transglut-bd_rpt"/>
</dbReference>
<evidence type="ECO:0000256" key="3">
    <source>
        <dbReference type="ARBA" id="ARBA00022737"/>
    </source>
</evidence>
<evidence type="ECO:0000313" key="10">
    <source>
        <dbReference type="RefSeq" id="XP_012864189.1"/>
    </source>
</evidence>
<dbReference type="PROSITE" id="PS51390">
    <property type="entry name" value="WAP"/>
    <property type="match status" value="1"/>
</dbReference>
<feature type="chain" id="PRO_5003043354" evidence="6">
    <location>
        <begin position="28"/>
        <end position="112"/>
    </location>
</feature>
<dbReference type="PANTHER" id="PTHR19441">
    <property type="entry name" value="WHEY ACDIC PROTEIN WAP"/>
    <property type="match status" value="1"/>
</dbReference>
<dbReference type="SUPFAM" id="SSF57256">
    <property type="entry name" value="Elafin-like"/>
    <property type="match status" value="1"/>
</dbReference>
<dbReference type="GO" id="GO:0019731">
    <property type="term" value="P:antibacterial humoral response"/>
    <property type="evidence" value="ECO:0007669"/>
    <property type="project" value="TreeGrafter"/>
</dbReference>
<evidence type="ECO:0000313" key="9">
    <source>
        <dbReference type="Proteomes" id="UP000694863"/>
    </source>
</evidence>
<accession>D3DMB9</accession>
<dbReference type="FunFam" id="4.10.75.10:FF:000001">
    <property type="entry name" value="Anosmin 1"/>
    <property type="match status" value="1"/>
</dbReference>
<dbReference type="SMART" id="SM00217">
    <property type="entry name" value="WAP"/>
    <property type="match status" value="1"/>
</dbReference>
<evidence type="ECO:0000256" key="2">
    <source>
        <dbReference type="ARBA" id="ARBA00022729"/>
    </source>
</evidence>
<dbReference type="GeneID" id="101657261"/>
<evidence type="ECO:0000256" key="6">
    <source>
        <dbReference type="SAM" id="SignalP"/>
    </source>
</evidence>
<organism evidence="8">
    <name type="scientific">Echinops telfairi</name>
    <name type="common">Lesser hedgehog tenrec</name>
    <dbReference type="NCBI Taxonomy" id="9371"/>
    <lineage>
        <taxon>Eukaryota</taxon>
        <taxon>Metazoa</taxon>
        <taxon>Chordata</taxon>
        <taxon>Craniata</taxon>
        <taxon>Vertebrata</taxon>
        <taxon>Euteleostomi</taxon>
        <taxon>Mammalia</taxon>
        <taxon>Eutheria</taxon>
        <taxon>Afrotheria</taxon>
        <taxon>Tenrecidae</taxon>
        <taxon>Tenrecinae</taxon>
        <taxon>Echinops</taxon>
    </lineage>
</organism>
<dbReference type="InterPro" id="IPR036645">
    <property type="entry name" value="Elafin-like_sf"/>
</dbReference>
<dbReference type="AlphaFoldDB" id="D3DMB9"/>
<feature type="domain" description="WAP" evidence="7">
    <location>
        <begin position="64"/>
        <end position="112"/>
    </location>
</feature>
<keyword evidence="3" id="KW-0677">Repeat</keyword>
<reference evidence="10" key="2">
    <citation type="submission" date="2025-05" db="UniProtKB">
        <authorList>
            <consortium name="RefSeq"/>
        </authorList>
    </citation>
    <scope>IDENTIFICATION</scope>
</reference>
<evidence type="ECO:0000256" key="5">
    <source>
        <dbReference type="SAM" id="MobiDB-lite"/>
    </source>
</evidence>
<dbReference type="CDD" id="cd00199">
    <property type="entry name" value="WAP"/>
    <property type="match status" value="1"/>
</dbReference>
<evidence type="ECO:0000259" key="7">
    <source>
        <dbReference type="PROSITE" id="PS51390"/>
    </source>
</evidence>
<dbReference type="PRINTS" id="PR00003">
    <property type="entry name" value="4DISULPHCORE"/>
</dbReference>
<dbReference type="InterPro" id="IPR008197">
    <property type="entry name" value="WAP_dom"/>
</dbReference>
<name>D3DMB9_ECHTE</name>
<dbReference type="GO" id="GO:0004867">
    <property type="term" value="F:serine-type endopeptidase inhibitor activity"/>
    <property type="evidence" value="ECO:0007669"/>
    <property type="project" value="TreeGrafter"/>
</dbReference>
<dbReference type="GO" id="GO:0045087">
    <property type="term" value="P:innate immune response"/>
    <property type="evidence" value="ECO:0007669"/>
    <property type="project" value="TreeGrafter"/>
</dbReference>
<dbReference type="PANTHER" id="PTHR19441:SF30">
    <property type="entry name" value="ELAFIN"/>
    <property type="match status" value="1"/>
</dbReference>
<dbReference type="Gene3D" id="4.10.75.10">
    <property type="entry name" value="Elafin-like"/>
    <property type="match status" value="1"/>
</dbReference>
<dbReference type="CTD" id="5266"/>
<dbReference type="Pfam" id="PF10511">
    <property type="entry name" value="Cementoin"/>
    <property type="match status" value="1"/>
</dbReference>
<reference evidence="8" key="1">
    <citation type="journal article" date="2010" name="BMC Evol. Biol.">
        <title>Evolution of trappin genes in mammals.</title>
        <authorList>
            <person name="Kato A."/>
            <person name="Rooney A.P."/>
            <person name="Furutani Y."/>
            <person name="Hirose S."/>
        </authorList>
    </citation>
    <scope>NUCLEOTIDE SEQUENCE</scope>
</reference>
<dbReference type="Pfam" id="PF00095">
    <property type="entry name" value="WAP"/>
    <property type="match status" value="1"/>
</dbReference>
<keyword evidence="4" id="KW-1015">Disulfide bond</keyword>
<proteinExistence type="predicted"/>
<feature type="signal peptide" evidence="6">
    <location>
        <begin position="1"/>
        <end position="27"/>
    </location>
</feature>
<gene>
    <name evidence="10" type="primary">PI3</name>
</gene>
<feature type="region of interest" description="Disordered" evidence="5">
    <location>
        <begin position="49"/>
        <end position="71"/>
    </location>
</feature>
<keyword evidence="9" id="KW-1185">Reference proteome</keyword>
<dbReference type="KEGG" id="etf:101657261"/>
<keyword evidence="2 6" id="KW-0732">Signal</keyword>
<protein>
    <submittedName>
        <fullName evidence="10">Elafin</fullName>
    </submittedName>
    <submittedName>
        <fullName evidence="8">Trappin-2</fullName>
    </submittedName>
</protein>